<organism evidence="8 9">
    <name type="scientific">Cytobacillus firmus</name>
    <name type="common">Bacillus firmus</name>
    <dbReference type="NCBI Taxonomy" id="1399"/>
    <lineage>
        <taxon>Bacteria</taxon>
        <taxon>Bacillati</taxon>
        <taxon>Bacillota</taxon>
        <taxon>Bacilli</taxon>
        <taxon>Bacillales</taxon>
        <taxon>Bacillaceae</taxon>
        <taxon>Cytobacillus</taxon>
    </lineage>
</organism>
<proteinExistence type="predicted"/>
<comment type="subcellular location">
    <subcellularLocation>
        <location evidence="1">Cell membrane</location>
        <topology evidence="1">Multi-pass membrane protein</topology>
    </subcellularLocation>
</comment>
<dbReference type="PANTHER" id="PTHR11662">
    <property type="entry name" value="SOLUTE CARRIER FAMILY 17"/>
    <property type="match status" value="1"/>
</dbReference>
<evidence type="ECO:0000256" key="4">
    <source>
        <dbReference type="ARBA" id="ARBA00022989"/>
    </source>
</evidence>
<keyword evidence="4 6" id="KW-1133">Transmembrane helix</keyword>
<gene>
    <name evidence="8" type="ORF">DFO70_102168</name>
</gene>
<feature type="domain" description="Major facilitator superfamily (MFS) profile" evidence="7">
    <location>
        <begin position="6"/>
        <end position="403"/>
    </location>
</feature>
<evidence type="ECO:0000259" key="7">
    <source>
        <dbReference type="PROSITE" id="PS50850"/>
    </source>
</evidence>
<dbReference type="EMBL" id="QNSF01000002">
    <property type="protein sequence ID" value="RBP95843.1"/>
    <property type="molecule type" value="Genomic_DNA"/>
</dbReference>
<evidence type="ECO:0000256" key="5">
    <source>
        <dbReference type="ARBA" id="ARBA00023136"/>
    </source>
</evidence>
<dbReference type="InterPro" id="IPR050382">
    <property type="entry name" value="MFS_Na/Anion_cotransporter"/>
</dbReference>
<sequence>MNRWVLVFLLLFATIINFADKNGTSVASIHIIKDFNLSYVQYGLLGSIFFWFFAISGIIGGAWSDTLGTKKMLGILLLAWTILQFSTYFIMSFPLLLMYRLLLGIFEGPFGPVAISHLSRSFPPASRAMAISICNAGGIIGALVMSPVLVHLNQSFGWRITFVLLGGASLLLFLVWTASKDSSKSHIDATDTAPRKFKWSEFKPILFSPTSAVTLFALFSSFWMVVWIMVWLPAYLVEAVHLSEAKMGFAVLIIGLINMIVTVSASTWSDRMYKKTKNLRTSRVLFTALLQIISALLLVIVTFTQNHLLVVTLIGVAMGLSTTLLNVGPVIMMSLLPERRGLMVSLGTSFQNISGIVGPIICGYLIQSAGNKLIGFNYTILCTAFILIVGGALFSLFAKPDHPISKSTKNLGLTDIKEMKQS</sequence>
<evidence type="ECO:0000256" key="3">
    <source>
        <dbReference type="ARBA" id="ARBA00022692"/>
    </source>
</evidence>
<dbReference type="InterPro" id="IPR036259">
    <property type="entry name" value="MFS_trans_sf"/>
</dbReference>
<feature type="transmembrane region" description="Helical" evidence="6">
    <location>
        <begin position="43"/>
        <end position="63"/>
    </location>
</feature>
<protein>
    <submittedName>
        <fullName evidence="8">Putative MFS family arabinose efflux permease</fullName>
    </submittedName>
</protein>
<dbReference type="Pfam" id="PF07690">
    <property type="entry name" value="MFS_1"/>
    <property type="match status" value="1"/>
</dbReference>
<feature type="transmembrane region" description="Helical" evidence="6">
    <location>
        <begin position="156"/>
        <end position="176"/>
    </location>
</feature>
<feature type="transmembrane region" description="Helical" evidence="6">
    <location>
        <begin position="128"/>
        <end position="150"/>
    </location>
</feature>
<dbReference type="InterPro" id="IPR011701">
    <property type="entry name" value="MFS"/>
</dbReference>
<feature type="transmembrane region" description="Helical" evidence="6">
    <location>
        <begin position="72"/>
        <end position="91"/>
    </location>
</feature>
<dbReference type="GO" id="GO:0005886">
    <property type="term" value="C:plasma membrane"/>
    <property type="evidence" value="ECO:0007669"/>
    <property type="project" value="UniProtKB-SubCell"/>
</dbReference>
<dbReference type="Gene3D" id="1.20.1250.20">
    <property type="entry name" value="MFS general substrate transporter like domains"/>
    <property type="match status" value="2"/>
</dbReference>
<feature type="transmembrane region" description="Helical" evidence="6">
    <location>
        <begin position="249"/>
        <end position="269"/>
    </location>
</feature>
<dbReference type="SUPFAM" id="SSF103473">
    <property type="entry name" value="MFS general substrate transporter"/>
    <property type="match status" value="1"/>
</dbReference>
<dbReference type="GO" id="GO:0022857">
    <property type="term" value="F:transmembrane transporter activity"/>
    <property type="evidence" value="ECO:0007669"/>
    <property type="project" value="InterPro"/>
</dbReference>
<evidence type="ECO:0000256" key="6">
    <source>
        <dbReference type="SAM" id="Phobius"/>
    </source>
</evidence>
<dbReference type="PROSITE" id="PS50850">
    <property type="entry name" value="MFS"/>
    <property type="match status" value="1"/>
</dbReference>
<feature type="transmembrane region" description="Helical" evidence="6">
    <location>
        <begin position="281"/>
        <end position="303"/>
    </location>
</feature>
<feature type="transmembrane region" description="Helical" evidence="6">
    <location>
        <begin position="309"/>
        <end position="332"/>
    </location>
</feature>
<evidence type="ECO:0000256" key="1">
    <source>
        <dbReference type="ARBA" id="ARBA00004651"/>
    </source>
</evidence>
<feature type="transmembrane region" description="Helical" evidence="6">
    <location>
        <begin position="378"/>
        <end position="398"/>
    </location>
</feature>
<accession>A0A366K3Y9</accession>
<dbReference type="AlphaFoldDB" id="A0A366K3Y9"/>
<feature type="transmembrane region" description="Helical" evidence="6">
    <location>
        <begin position="205"/>
        <end position="229"/>
    </location>
</feature>
<keyword evidence="5 6" id="KW-0472">Membrane</keyword>
<keyword evidence="2" id="KW-0813">Transport</keyword>
<dbReference type="Proteomes" id="UP000252731">
    <property type="component" value="Unassembled WGS sequence"/>
</dbReference>
<keyword evidence="3 6" id="KW-0812">Transmembrane</keyword>
<dbReference type="InterPro" id="IPR020846">
    <property type="entry name" value="MFS_dom"/>
</dbReference>
<comment type="caution">
    <text evidence="8">The sequence shown here is derived from an EMBL/GenBank/DDBJ whole genome shotgun (WGS) entry which is preliminary data.</text>
</comment>
<name>A0A366K3Y9_CYTFI</name>
<evidence type="ECO:0000256" key="2">
    <source>
        <dbReference type="ARBA" id="ARBA00022448"/>
    </source>
</evidence>
<reference evidence="8 9" key="1">
    <citation type="submission" date="2018-06" db="EMBL/GenBank/DDBJ databases">
        <title>Freshwater and sediment microbial communities from various areas in North America, analyzing microbe dynamics in response to fracking.</title>
        <authorList>
            <person name="Lamendella R."/>
        </authorList>
    </citation>
    <scope>NUCLEOTIDE SEQUENCE [LARGE SCALE GENOMIC DNA]</scope>
    <source>
        <strain evidence="8 9">14_TX</strain>
    </source>
</reference>
<evidence type="ECO:0000313" key="9">
    <source>
        <dbReference type="Proteomes" id="UP000252731"/>
    </source>
</evidence>
<evidence type="ECO:0000313" key="8">
    <source>
        <dbReference type="EMBL" id="RBP95843.1"/>
    </source>
</evidence>
<dbReference type="PANTHER" id="PTHR11662:SF450">
    <property type="entry name" value="BLR1003 PROTEIN"/>
    <property type="match status" value="1"/>
</dbReference>
<feature type="transmembrane region" description="Helical" evidence="6">
    <location>
        <begin position="344"/>
        <end position="366"/>
    </location>
</feature>
<dbReference type="RefSeq" id="WP_166672450.1">
    <property type="nucleotide sequence ID" value="NZ_QNSF01000002.1"/>
</dbReference>
<keyword evidence="9" id="KW-1185">Reference proteome</keyword>